<evidence type="ECO:0000313" key="2">
    <source>
        <dbReference type="EMBL" id="MBP1295305.1"/>
    </source>
</evidence>
<comment type="caution">
    <text evidence="2">The sequence shown here is derived from an EMBL/GenBank/DDBJ whole genome shotgun (WGS) entry which is preliminary data.</text>
</comment>
<proteinExistence type="predicted"/>
<gene>
    <name evidence="2" type="ORF">JOH49_005058</name>
</gene>
<name>A0A1E3EMC4_BRAEL</name>
<protein>
    <recommendedName>
        <fullName evidence="4">DUF3617 family protein</fullName>
    </recommendedName>
</protein>
<sequence length="131" mass="14056">MRTFNAVLFILLVAQAASTQAADLNGAWTIDASACNQVFTKENNKLAFRKDADFNAGGLIVQGKQITGTFQKCTVKSLHDDGQNVRVIAACSDGVAVSDVSFDIKLSGENKIILSSKEPVPVETPYVRCSM</sequence>
<evidence type="ECO:0000313" key="3">
    <source>
        <dbReference type="Proteomes" id="UP000673383"/>
    </source>
</evidence>
<dbReference type="EMBL" id="JAFICZ010000001">
    <property type="protein sequence ID" value="MBP1295305.1"/>
    <property type="molecule type" value="Genomic_DNA"/>
</dbReference>
<organism evidence="2 3">
    <name type="scientific">Bradyrhizobium elkanii</name>
    <dbReference type="NCBI Taxonomy" id="29448"/>
    <lineage>
        <taxon>Bacteria</taxon>
        <taxon>Pseudomonadati</taxon>
        <taxon>Pseudomonadota</taxon>
        <taxon>Alphaproteobacteria</taxon>
        <taxon>Hyphomicrobiales</taxon>
        <taxon>Nitrobacteraceae</taxon>
        <taxon>Bradyrhizobium</taxon>
    </lineage>
</organism>
<dbReference type="OrthoDB" id="8231111at2"/>
<feature type="chain" id="PRO_5041050979" description="DUF3617 family protein" evidence="1">
    <location>
        <begin position="22"/>
        <end position="131"/>
    </location>
</feature>
<evidence type="ECO:0000256" key="1">
    <source>
        <dbReference type="SAM" id="SignalP"/>
    </source>
</evidence>
<keyword evidence="1" id="KW-0732">Signal</keyword>
<accession>A0A1E3EMC4</accession>
<reference evidence="2" key="1">
    <citation type="submission" date="2021-02" db="EMBL/GenBank/DDBJ databases">
        <title>Genomic Encyclopedia of Type Strains, Phase IV (KMG-V): Genome sequencing to study the core and pangenomes of soil and plant-associated prokaryotes.</title>
        <authorList>
            <person name="Whitman W."/>
        </authorList>
    </citation>
    <scope>NUCLEOTIDE SEQUENCE</scope>
    <source>
        <strain evidence="2">USDA 406</strain>
    </source>
</reference>
<evidence type="ECO:0008006" key="4">
    <source>
        <dbReference type="Google" id="ProtNLM"/>
    </source>
</evidence>
<dbReference type="AlphaFoldDB" id="A0A1E3EMC4"/>
<feature type="signal peptide" evidence="1">
    <location>
        <begin position="1"/>
        <end position="21"/>
    </location>
</feature>
<dbReference type="Proteomes" id="UP000673383">
    <property type="component" value="Unassembled WGS sequence"/>
</dbReference>
<dbReference type="RefSeq" id="WP_069278034.1">
    <property type="nucleotide sequence ID" value="NZ_JAFICZ010000001.1"/>
</dbReference>